<gene>
    <name evidence="1" type="ORF">GCM10010253_07020</name>
</gene>
<dbReference type="Proteomes" id="UP000659767">
    <property type="component" value="Unassembled WGS sequence"/>
</dbReference>
<comment type="caution">
    <text evidence="1">The sequence shown here is derived from an EMBL/GenBank/DDBJ whole genome shotgun (WGS) entry which is preliminary data.</text>
</comment>
<sequence length="76" mass="8375">MIGMMSSVGDKILGRLVPRTVAKADTTFEKICYCKKSQGFYYRQICHVVGGYTSCGTCYLSSPCLLRARGRRGAGR</sequence>
<dbReference type="EMBL" id="BMSZ01000001">
    <property type="protein sequence ID" value="GGS35844.1"/>
    <property type="molecule type" value="Genomic_DNA"/>
</dbReference>
<proteinExistence type="predicted"/>
<protein>
    <submittedName>
        <fullName evidence="1">Uncharacterized protein</fullName>
    </submittedName>
</protein>
<keyword evidence="2" id="KW-1185">Reference proteome</keyword>
<organism evidence="1 2">
    <name type="scientific">Streptomyces badius</name>
    <dbReference type="NCBI Taxonomy" id="1941"/>
    <lineage>
        <taxon>Bacteria</taxon>
        <taxon>Bacillati</taxon>
        <taxon>Actinomycetota</taxon>
        <taxon>Actinomycetes</taxon>
        <taxon>Kitasatosporales</taxon>
        <taxon>Streptomycetaceae</taxon>
        <taxon>Streptomyces</taxon>
    </lineage>
</organism>
<reference evidence="2" key="1">
    <citation type="journal article" date="2019" name="Int. J. Syst. Evol. Microbiol.">
        <title>The Global Catalogue of Microorganisms (GCM) 10K type strain sequencing project: providing services to taxonomists for standard genome sequencing and annotation.</title>
        <authorList>
            <consortium name="The Broad Institute Genomics Platform"/>
            <consortium name="The Broad Institute Genome Sequencing Center for Infectious Disease"/>
            <person name="Wu L."/>
            <person name="Ma J."/>
        </authorList>
    </citation>
    <scope>NUCLEOTIDE SEQUENCE [LARGE SCALE GENOMIC DNA]</scope>
    <source>
        <strain evidence="2">JCM 4350</strain>
    </source>
</reference>
<accession>A0ABQ2SS08</accession>
<evidence type="ECO:0000313" key="1">
    <source>
        <dbReference type="EMBL" id="GGS35844.1"/>
    </source>
</evidence>
<name>A0ABQ2SS08_STRBA</name>
<evidence type="ECO:0000313" key="2">
    <source>
        <dbReference type="Proteomes" id="UP000659767"/>
    </source>
</evidence>